<dbReference type="EMBL" id="SEWE01000051">
    <property type="protein sequence ID" value="RYU77145.1"/>
    <property type="molecule type" value="Genomic_DNA"/>
</dbReference>
<comment type="subcellular location">
    <subcellularLocation>
        <location evidence="2">Membrane</location>
    </subcellularLocation>
</comment>
<dbReference type="SUPFAM" id="SSF47384">
    <property type="entry name" value="Homodimeric domain of signal transducing histidine kinase"/>
    <property type="match status" value="1"/>
</dbReference>
<dbReference type="PROSITE" id="PS50109">
    <property type="entry name" value="HIS_KIN"/>
    <property type="match status" value="1"/>
</dbReference>
<evidence type="ECO:0000256" key="5">
    <source>
        <dbReference type="ARBA" id="ARBA00022679"/>
    </source>
</evidence>
<dbReference type="GO" id="GO:0000155">
    <property type="term" value="F:phosphorelay sensor kinase activity"/>
    <property type="evidence" value="ECO:0007669"/>
    <property type="project" value="InterPro"/>
</dbReference>
<dbReference type="InterPro" id="IPR050428">
    <property type="entry name" value="TCS_sensor_his_kinase"/>
</dbReference>
<evidence type="ECO:0000259" key="11">
    <source>
        <dbReference type="PROSITE" id="PS50109"/>
    </source>
</evidence>
<dbReference type="SMART" id="SM00387">
    <property type="entry name" value="HATPase_c"/>
    <property type="match status" value="1"/>
</dbReference>
<feature type="domain" description="Histidine kinase" evidence="11">
    <location>
        <begin position="86"/>
        <end position="300"/>
    </location>
</feature>
<dbReference type="EC" id="2.7.13.3" evidence="3"/>
<keyword evidence="7 13" id="KW-0418">Kinase</keyword>
<dbReference type="PANTHER" id="PTHR45436">
    <property type="entry name" value="SENSOR HISTIDINE KINASE YKOH"/>
    <property type="match status" value="1"/>
</dbReference>
<keyword evidence="10" id="KW-0472">Membrane</keyword>
<sequence>MLLSLLLGFVTGAALLGGLGWWQHRRTRRALAQLAEQVRRLSLAAPSLRLPSTSAPAETGQLIGSLNELLARHQAATDDQRRLLVQAAHKLRTPLTSITGQIEVTLIKARSVEQHEQTWRSVLQDVTRFNQLADDLLLLAQLPGSRLVAQPVALDEVIYQAISVLKARRPAYEMQLDFASPLAELPGPLTVPGDADLLTRALVHLLDNAGKFSPDQRGLVTLSTDGAAALLLIQDYGLGIPPAELPRVSELFFQGENARQRPGHGLGLTVAQRIVELHGGHLRIESDDAGTVVTVRLPLR</sequence>
<organism evidence="13 14">
    <name type="scientific">Hymenobacter persicinus</name>
    <dbReference type="NCBI Taxonomy" id="2025506"/>
    <lineage>
        <taxon>Bacteria</taxon>
        <taxon>Pseudomonadati</taxon>
        <taxon>Bacteroidota</taxon>
        <taxon>Cytophagia</taxon>
        <taxon>Cytophagales</taxon>
        <taxon>Hymenobacteraceae</taxon>
        <taxon>Hymenobacter</taxon>
    </lineage>
</organism>
<accession>A0A4Q5L7I6</accession>
<comment type="catalytic activity">
    <reaction evidence="1">
        <text>ATP + protein L-histidine = ADP + protein N-phospho-L-histidine.</text>
        <dbReference type="EC" id="2.7.13.3"/>
    </reaction>
</comment>
<dbReference type="CDD" id="cd00075">
    <property type="entry name" value="HATPase"/>
    <property type="match status" value="1"/>
</dbReference>
<evidence type="ECO:0000256" key="8">
    <source>
        <dbReference type="ARBA" id="ARBA00022989"/>
    </source>
</evidence>
<dbReference type="OrthoDB" id="594725at2"/>
<dbReference type="Pfam" id="PF00512">
    <property type="entry name" value="HisKA"/>
    <property type="match status" value="1"/>
</dbReference>
<dbReference type="Gene3D" id="1.10.287.130">
    <property type="match status" value="1"/>
</dbReference>
<dbReference type="InterPro" id="IPR003594">
    <property type="entry name" value="HATPase_dom"/>
</dbReference>
<keyword evidence="6" id="KW-0812">Transmembrane</keyword>
<dbReference type="InterPro" id="IPR036890">
    <property type="entry name" value="HATPase_C_sf"/>
</dbReference>
<dbReference type="PROSITE" id="PS50885">
    <property type="entry name" value="HAMP"/>
    <property type="match status" value="1"/>
</dbReference>
<evidence type="ECO:0000313" key="13">
    <source>
        <dbReference type="EMBL" id="RYU77145.1"/>
    </source>
</evidence>
<evidence type="ECO:0000256" key="9">
    <source>
        <dbReference type="ARBA" id="ARBA00023012"/>
    </source>
</evidence>
<keyword evidence="4" id="KW-0597">Phosphoprotein</keyword>
<reference evidence="13 14" key="1">
    <citation type="submission" date="2019-02" db="EMBL/GenBank/DDBJ databases">
        <title>Bacterial novel species isolated from soil.</title>
        <authorList>
            <person name="Jung H.-Y."/>
        </authorList>
    </citation>
    <scope>NUCLEOTIDE SEQUENCE [LARGE SCALE GENOMIC DNA]</scope>
    <source>
        <strain evidence="13 14">1-3-3-3</strain>
    </source>
</reference>
<gene>
    <name evidence="13" type="ORF">EWM57_17995</name>
</gene>
<dbReference type="PRINTS" id="PR00344">
    <property type="entry name" value="BCTRLSENSOR"/>
</dbReference>
<keyword evidence="8" id="KW-1133">Transmembrane helix</keyword>
<evidence type="ECO:0000259" key="12">
    <source>
        <dbReference type="PROSITE" id="PS50885"/>
    </source>
</evidence>
<dbReference type="SUPFAM" id="SSF55874">
    <property type="entry name" value="ATPase domain of HSP90 chaperone/DNA topoisomerase II/histidine kinase"/>
    <property type="match status" value="1"/>
</dbReference>
<evidence type="ECO:0000256" key="10">
    <source>
        <dbReference type="ARBA" id="ARBA00023136"/>
    </source>
</evidence>
<dbReference type="RefSeq" id="WP_129922618.1">
    <property type="nucleotide sequence ID" value="NZ_SEWE01000051.1"/>
</dbReference>
<evidence type="ECO:0000256" key="2">
    <source>
        <dbReference type="ARBA" id="ARBA00004370"/>
    </source>
</evidence>
<dbReference type="InterPro" id="IPR036097">
    <property type="entry name" value="HisK_dim/P_sf"/>
</dbReference>
<keyword evidence="14" id="KW-1185">Reference proteome</keyword>
<comment type="caution">
    <text evidence="13">The sequence shown here is derived from an EMBL/GenBank/DDBJ whole genome shotgun (WGS) entry which is preliminary data.</text>
</comment>
<evidence type="ECO:0000313" key="14">
    <source>
        <dbReference type="Proteomes" id="UP000294155"/>
    </source>
</evidence>
<dbReference type="Proteomes" id="UP000294155">
    <property type="component" value="Unassembled WGS sequence"/>
</dbReference>
<keyword evidence="9" id="KW-0902">Two-component regulatory system</keyword>
<dbReference type="PANTHER" id="PTHR45436:SF5">
    <property type="entry name" value="SENSOR HISTIDINE KINASE TRCS"/>
    <property type="match status" value="1"/>
</dbReference>
<evidence type="ECO:0000256" key="6">
    <source>
        <dbReference type="ARBA" id="ARBA00022692"/>
    </source>
</evidence>
<dbReference type="GO" id="GO:0005886">
    <property type="term" value="C:plasma membrane"/>
    <property type="evidence" value="ECO:0007669"/>
    <property type="project" value="TreeGrafter"/>
</dbReference>
<dbReference type="InterPro" id="IPR003661">
    <property type="entry name" value="HisK_dim/P_dom"/>
</dbReference>
<evidence type="ECO:0000256" key="7">
    <source>
        <dbReference type="ARBA" id="ARBA00022777"/>
    </source>
</evidence>
<evidence type="ECO:0000256" key="1">
    <source>
        <dbReference type="ARBA" id="ARBA00000085"/>
    </source>
</evidence>
<dbReference type="InterPro" id="IPR004358">
    <property type="entry name" value="Sig_transdc_His_kin-like_C"/>
</dbReference>
<name>A0A4Q5L7I6_9BACT</name>
<protein>
    <recommendedName>
        <fullName evidence="3">histidine kinase</fullName>
        <ecNumber evidence="3">2.7.13.3</ecNumber>
    </recommendedName>
</protein>
<dbReference type="InterPro" id="IPR003660">
    <property type="entry name" value="HAMP_dom"/>
</dbReference>
<dbReference type="SMART" id="SM00388">
    <property type="entry name" value="HisKA"/>
    <property type="match status" value="1"/>
</dbReference>
<evidence type="ECO:0000256" key="3">
    <source>
        <dbReference type="ARBA" id="ARBA00012438"/>
    </source>
</evidence>
<keyword evidence="5" id="KW-0808">Transferase</keyword>
<feature type="domain" description="HAMP" evidence="12">
    <location>
        <begin position="25"/>
        <end position="78"/>
    </location>
</feature>
<dbReference type="AlphaFoldDB" id="A0A4Q5L7I6"/>
<dbReference type="Gene3D" id="3.30.565.10">
    <property type="entry name" value="Histidine kinase-like ATPase, C-terminal domain"/>
    <property type="match status" value="1"/>
</dbReference>
<evidence type="ECO:0000256" key="4">
    <source>
        <dbReference type="ARBA" id="ARBA00022553"/>
    </source>
</evidence>
<dbReference type="InterPro" id="IPR005467">
    <property type="entry name" value="His_kinase_dom"/>
</dbReference>
<proteinExistence type="predicted"/>
<dbReference type="Pfam" id="PF02518">
    <property type="entry name" value="HATPase_c"/>
    <property type="match status" value="1"/>
</dbReference>